<accession>A0A2M8M628</accession>
<name>A0A2M8M628_9ACTN</name>
<gene>
    <name evidence="1" type="ORF">CUT44_03975</name>
</gene>
<dbReference type="EMBL" id="PGGW01000011">
    <property type="protein sequence ID" value="PJE99665.1"/>
    <property type="molecule type" value="Genomic_DNA"/>
</dbReference>
<sequence length="105" mass="11241">MTPLTFGDLDAALRALRLLAVEYPHLPAPCVTISTVYPDRLELALHDDLAAFEEWREVLGIAPGAVGYGEQRDGRTRVLTASVDYAGARVRLVGYGTVATVGEAA</sequence>
<comment type="caution">
    <text evidence="1">The sequence shown here is derived from an EMBL/GenBank/DDBJ whole genome shotgun (WGS) entry which is preliminary data.</text>
</comment>
<keyword evidence="2" id="KW-1185">Reference proteome</keyword>
<organism evidence="1 2">
    <name type="scientific">Streptomyces carminius</name>
    <dbReference type="NCBI Taxonomy" id="2665496"/>
    <lineage>
        <taxon>Bacteria</taxon>
        <taxon>Bacillati</taxon>
        <taxon>Actinomycetota</taxon>
        <taxon>Actinomycetes</taxon>
        <taxon>Kitasatosporales</taxon>
        <taxon>Streptomycetaceae</taxon>
        <taxon>Streptomyces</taxon>
    </lineage>
</organism>
<reference evidence="1 2" key="1">
    <citation type="submission" date="2017-11" db="EMBL/GenBank/DDBJ databases">
        <title>Streptomyces carmine sp. nov., a novel actinomycete isolated from Sophora alopecuroides in Xinjiang, China.</title>
        <authorList>
            <person name="Wang Y."/>
            <person name="Luo X."/>
            <person name="Wan C."/>
            <person name="Zhang L."/>
        </authorList>
    </citation>
    <scope>NUCLEOTIDE SEQUENCE [LARGE SCALE GENOMIC DNA]</scope>
    <source>
        <strain evidence="1 2">TRM SA0054</strain>
    </source>
</reference>
<dbReference type="Proteomes" id="UP000230407">
    <property type="component" value="Unassembled WGS sequence"/>
</dbReference>
<evidence type="ECO:0000313" key="1">
    <source>
        <dbReference type="EMBL" id="PJE99665.1"/>
    </source>
</evidence>
<dbReference type="AlphaFoldDB" id="A0A2M8M628"/>
<dbReference type="RefSeq" id="WP_100200706.1">
    <property type="nucleotide sequence ID" value="NZ_PGGW01000011.1"/>
</dbReference>
<proteinExistence type="predicted"/>
<protein>
    <submittedName>
        <fullName evidence="1">Uncharacterized protein</fullName>
    </submittedName>
</protein>
<evidence type="ECO:0000313" key="2">
    <source>
        <dbReference type="Proteomes" id="UP000230407"/>
    </source>
</evidence>